<reference evidence="6 7" key="1">
    <citation type="submission" date="2022-11" db="EMBL/GenBank/DDBJ databases">
        <title>Host association and intracellularity evolved multiple times independently in the Rickettsiales.</title>
        <authorList>
            <person name="Castelli M."/>
            <person name="Nardi T."/>
            <person name="Gammuto L."/>
            <person name="Bellinzona G."/>
            <person name="Sabaneyeva E."/>
            <person name="Potekhin A."/>
            <person name="Serra V."/>
            <person name="Petroni G."/>
            <person name="Sassera D."/>
        </authorList>
    </citation>
    <scope>NUCLEOTIDE SEQUENCE [LARGE SCALE GENOMIC DNA]</scope>
    <source>
        <strain evidence="6 7">NDG2</strain>
    </source>
</reference>
<dbReference type="PROSITE" id="PS00171">
    <property type="entry name" value="TIM_1"/>
    <property type="match status" value="1"/>
</dbReference>
<keyword evidence="5" id="KW-0324">Glycolysis</keyword>
<evidence type="ECO:0000313" key="7">
    <source>
        <dbReference type="Proteomes" id="UP001327219"/>
    </source>
</evidence>
<comment type="pathway">
    <text evidence="5">Carbohydrate biosynthesis; gluconeogenesis.</text>
</comment>
<dbReference type="Proteomes" id="UP001327219">
    <property type="component" value="Chromosome"/>
</dbReference>
<comment type="pathway">
    <text evidence="5">Carbohydrate degradation; glycolysis; D-glyceraldehyde 3-phosphate from glycerone phosphate: step 1/1.</text>
</comment>
<proteinExistence type="inferred from homology"/>
<dbReference type="InterPro" id="IPR035990">
    <property type="entry name" value="TIM_sf"/>
</dbReference>
<evidence type="ECO:0000256" key="4">
    <source>
        <dbReference type="ARBA" id="ARBA00023235"/>
    </source>
</evidence>
<evidence type="ECO:0000256" key="1">
    <source>
        <dbReference type="ARBA" id="ARBA00000148"/>
    </source>
</evidence>
<dbReference type="RefSeq" id="WP_323732768.1">
    <property type="nucleotide sequence ID" value="NZ_CP110820.1"/>
</dbReference>
<dbReference type="SUPFAM" id="SSF51351">
    <property type="entry name" value="Triosephosphate isomerase (TIM)"/>
    <property type="match status" value="1"/>
</dbReference>
<gene>
    <name evidence="6" type="ORF">Bandiella_01300</name>
</gene>
<comment type="catalytic activity">
    <reaction evidence="5">
        <text>D-glyceraldehyde 3-phosphate = dihydroxyacetone phosphate</text>
        <dbReference type="Rhea" id="RHEA:18585"/>
        <dbReference type="ChEBI" id="CHEBI:57642"/>
        <dbReference type="ChEBI" id="CHEBI:59776"/>
        <dbReference type="EC" id="5.3.1.1"/>
    </reaction>
</comment>
<evidence type="ECO:0000256" key="3">
    <source>
        <dbReference type="ARBA" id="ARBA00007422"/>
    </source>
</evidence>
<keyword evidence="5" id="KW-0312">Gluconeogenesis</keyword>
<evidence type="ECO:0000256" key="2">
    <source>
        <dbReference type="ARBA" id="ARBA00004939"/>
    </source>
</evidence>
<comment type="subcellular location">
    <subcellularLocation>
        <location evidence="5">Cytoplasm</location>
    </subcellularLocation>
</comment>
<dbReference type="PROSITE" id="PS51440">
    <property type="entry name" value="TIM_2"/>
    <property type="match status" value="1"/>
</dbReference>
<evidence type="ECO:0000313" key="6">
    <source>
        <dbReference type="EMBL" id="WPX97156.1"/>
    </source>
</evidence>
<dbReference type="GO" id="GO:0016853">
    <property type="term" value="F:isomerase activity"/>
    <property type="evidence" value="ECO:0007669"/>
    <property type="project" value="UniProtKB-KW"/>
</dbReference>
<name>A0ABZ0UPH5_9RICK</name>
<dbReference type="Gene3D" id="3.20.20.70">
    <property type="entry name" value="Aldolase class I"/>
    <property type="match status" value="1"/>
</dbReference>
<protein>
    <recommendedName>
        <fullName evidence="5">Triosephosphate isomerase</fullName>
        <ecNumber evidence="5">5.3.1.1</ecNumber>
    </recommendedName>
</protein>
<dbReference type="PANTHER" id="PTHR21139:SF42">
    <property type="entry name" value="TRIOSEPHOSPHATE ISOMERASE"/>
    <property type="match status" value="1"/>
</dbReference>
<keyword evidence="5" id="KW-0963">Cytoplasm</keyword>
<organism evidence="6 7">
    <name type="scientific">Candidatus Bandiella euplotis</name>
    <dbReference type="NCBI Taxonomy" id="1664265"/>
    <lineage>
        <taxon>Bacteria</taxon>
        <taxon>Pseudomonadati</taxon>
        <taxon>Pseudomonadota</taxon>
        <taxon>Alphaproteobacteria</taxon>
        <taxon>Rickettsiales</taxon>
        <taxon>Candidatus Midichloriaceae</taxon>
        <taxon>Candidatus Bandiella</taxon>
    </lineage>
</organism>
<dbReference type="EMBL" id="CP110820">
    <property type="protein sequence ID" value="WPX97156.1"/>
    <property type="molecule type" value="Genomic_DNA"/>
</dbReference>
<dbReference type="PANTHER" id="PTHR21139">
    <property type="entry name" value="TRIOSEPHOSPHATE ISOMERASE"/>
    <property type="match status" value="1"/>
</dbReference>
<dbReference type="CDD" id="cd00311">
    <property type="entry name" value="TIM"/>
    <property type="match status" value="1"/>
</dbReference>
<dbReference type="EC" id="5.3.1.1" evidence="5"/>
<keyword evidence="7" id="KW-1185">Reference proteome</keyword>
<keyword evidence="4 5" id="KW-0413">Isomerase</keyword>
<comment type="catalytic activity">
    <reaction evidence="1">
        <text>L-erythrulose 1-phosphate = D-erythrulose 4-phosphate</text>
        <dbReference type="Rhea" id="RHEA:49588"/>
        <dbReference type="ChEBI" id="CHEBI:58002"/>
        <dbReference type="ChEBI" id="CHEBI:90796"/>
        <dbReference type="EC" id="5.3.1.33"/>
    </reaction>
</comment>
<comment type="subunit">
    <text evidence="5">Homodimer.</text>
</comment>
<comment type="pathway">
    <text evidence="2">Carbohydrate metabolism; erythritol degradation.</text>
</comment>
<comment type="similarity">
    <text evidence="3 5">Belongs to the triosephosphate isomerase family.</text>
</comment>
<dbReference type="Pfam" id="PF00121">
    <property type="entry name" value="TIM"/>
    <property type="match status" value="1"/>
</dbReference>
<accession>A0ABZ0UPH5</accession>
<sequence length="241" mass="26315">MKENRLLIANWKTYIQDLTTVKNKIEQVNNLLLGAHGVVICPPSIFLHVLVDGIKNPNIKVGAQDISTSESGTGEITASMQKGIGCSYAIIGHSEVRERYGENNDEVAIKVDIALKYGMVPVICIGENIEVRNSGDHLKFLIDQLIESLPQGAEQKFIIAYEPIWSIGTGIIPTPHQIEEVISTLKVIPGLKKHQFLYGGSVNESNIYDISKIKVLDGVLVGAASTNIAKLAKIYQVLNAL</sequence>
<evidence type="ECO:0000256" key="5">
    <source>
        <dbReference type="RuleBase" id="RU363013"/>
    </source>
</evidence>
<dbReference type="InterPro" id="IPR020861">
    <property type="entry name" value="Triosephosphate_isomerase_AS"/>
</dbReference>
<dbReference type="InterPro" id="IPR000652">
    <property type="entry name" value="Triosephosphate_isomerase"/>
</dbReference>
<dbReference type="InterPro" id="IPR013785">
    <property type="entry name" value="Aldolase_TIM"/>
</dbReference>